<dbReference type="EMBL" id="MK072099">
    <property type="protein sequence ID" value="AYV78792.1"/>
    <property type="molecule type" value="Genomic_DNA"/>
</dbReference>
<reference evidence="2" key="1">
    <citation type="submission" date="2018-10" db="EMBL/GenBank/DDBJ databases">
        <title>Hidden diversity of soil giant viruses.</title>
        <authorList>
            <person name="Schulz F."/>
            <person name="Alteio L."/>
            <person name="Goudeau D."/>
            <person name="Ryan E.M."/>
            <person name="Malmstrom R.R."/>
            <person name="Blanchard J."/>
            <person name="Woyke T."/>
        </authorList>
    </citation>
    <scope>NUCLEOTIDE SEQUENCE</scope>
    <source>
        <strain evidence="2">EDV1</strain>
    </source>
</reference>
<feature type="region of interest" description="Disordered" evidence="1">
    <location>
        <begin position="125"/>
        <end position="197"/>
    </location>
</feature>
<accession>A0A3G4ZV46</accession>
<proteinExistence type="predicted"/>
<evidence type="ECO:0000313" key="2">
    <source>
        <dbReference type="EMBL" id="AYV78792.1"/>
    </source>
</evidence>
<organism evidence="2">
    <name type="scientific">Edafosvirus sp</name>
    <dbReference type="NCBI Taxonomy" id="2487765"/>
    <lineage>
        <taxon>Viruses</taxon>
        <taxon>Varidnaviria</taxon>
        <taxon>Bamfordvirae</taxon>
        <taxon>Nucleocytoviricota</taxon>
        <taxon>Megaviricetes</taxon>
        <taxon>Imitervirales</taxon>
        <taxon>Mimiviridae</taxon>
        <taxon>Klosneuvirinae</taxon>
    </lineage>
</organism>
<name>A0A3G4ZV46_9VIRU</name>
<sequence length="327" mass="36202">MAQPCAFHPTGIQTADLVVFKEMVKGQLQVSEIEKAFKETALRHDTIKAYGDYKTMLKDSRAMVILKAVMIKIIEAYGQVTLCSCELKIFNDLWEELVVSKSSTVAPKDFSTDFASAMRAGFERAKMAKPEGKSSSKTPLAASAVPRPASPPVVTKEEKSSSKTPLAASAVPRPASPPVVTKEEKSSSKTPFVASASPSPISPWMKAFQEPVKQTSKRARKCDGPLFDGENNLIYKITCPGVRRANIRMSVVFVGPNNDCQQLLIQGYDSEVTSPETLVFEERLHVQRDRIPKEAIRTYEDGILKIIIPNIPRVEPIKKEEYLFPLL</sequence>
<gene>
    <name evidence="2" type="ORF">Edafosvirus34_2</name>
</gene>
<protein>
    <recommendedName>
        <fullName evidence="3">SHSP domain-containing protein</fullName>
    </recommendedName>
</protein>
<evidence type="ECO:0008006" key="3">
    <source>
        <dbReference type="Google" id="ProtNLM"/>
    </source>
</evidence>
<evidence type="ECO:0000256" key="1">
    <source>
        <dbReference type="SAM" id="MobiDB-lite"/>
    </source>
</evidence>
<feature type="compositionally biased region" description="Basic and acidic residues" evidence="1">
    <location>
        <begin position="125"/>
        <end position="134"/>
    </location>
</feature>